<dbReference type="EMBL" id="JAQSDF010000002">
    <property type="protein sequence ID" value="MDI1229854.1"/>
    <property type="molecule type" value="Genomic_DNA"/>
</dbReference>
<sequence>MSNLDHALIEKITKARLENPLKVHSPIPKHRPVSAEELSAAIESTPAVEKPKPVYWWKTQMANKTGR</sequence>
<protein>
    <submittedName>
        <fullName evidence="1">Uncharacterized protein</fullName>
    </submittedName>
</protein>
<accession>A0AA43TH33</accession>
<reference evidence="1" key="1">
    <citation type="submission" date="2023-01" db="EMBL/GenBank/DDBJ databases">
        <title>Biogeochemical cycle of methane in antarctic sediments.</title>
        <authorList>
            <person name="Roldan D.M."/>
            <person name="Menes R.J."/>
        </authorList>
    </citation>
    <scope>NUCLEOTIDE SEQUENCE [LARGE SCALE GENOMIC DNA]</scope>
    <source>
        <strain evidence="1">K-2018 MAG008</strain>
    </source>
</reference>
<evidence type="ECO:0000313" key="2">
    <source>
        <dbReference type="Proteomes" id="UP001160519"/>
    </source>
</evidence>
<keyword evidence="2" id="KW-1185">Reference proteome</keyword>
<dbReference type="Proteomes" id="UP001160519">
    <property type="component" value="Unassembled WGS sequence"/>
</dbReference>
<evidence type="ECO:0000313" key="1">
    <source>
        <dbReference type="EMBL" id="MDI1229854.1"/>
    </source>
</evidence>
<comment type="caution">
    <text evidence="1">The sequence shown here is derived from an EMBL/GenBank/DDBJ whole genome shotgun (WGS) entry which is preliminary data.</text>
</comment>
<organism evidence="1 2">
    <name type="scientific">Candidatus Methylobacter titanis</name>
    <dbReference type="NCBI Taxonomy" id="3053457"/>
    <lineage>
        <taxon>Bacteria</taxon>
        <taxon>Pseudomonadati</taxon>
        <taxon>Pseudomonadota</taxon>
        <taxon>Gammaproteobacteria</taxon>
        <taxon>Methylococcales</taxon>
        <taxon>Methylococcaceae</taxon>
        <taxon>Methylobacter</taxon>
    </lineage>
</organism>
<gene>
    <name evidence="1" type="ORF">PSU93_01745</name>
</gene>
<dbReference type="AlphaFoldDB" id="A0AA43TH33"/>
<proteinExistence type="predicted"/>
<name>A0AA43TH33_9GAMM</name>